<dbReference type="EMBL" id="KN831780">
    <property type="protein sequence ID" value="KIM41335.1"/>
    <property type="molecule type" value="Genomic_DNA"/>
</dbReference>
<name>A0A0C3BXL4_HEBCY</name>
<proteinExistence type="predicted"/>
<reference evidence="2" key="2">
    <citation type="submission" date="2015-01" db="EMBL/GenBank/DDBJ databases">
        <title>Evolutionary Origins and Diversification of the Mycorrhizal Mutualists.</title>
        <authorList>
            <consortium name="DOE Joint Genome Institute"/>
            <consortium name="Mycorrhizal Genomics Consortium"/>
            <person name="Kohler A."/>
            <person name="Kuo A."/>
            <person name="Nagy L.G."/>
            <person name="Floudas D."/>
            <person name="Copeland A."/>
            <person name="Barry K.W."/>
            <person name="Cichocki N."/>
            <person name="Veneault-Fourrey C."/>
            <person name="LaButti K."/>
            <person name="Lindquist E.A."/>
            <person name="Lipzen A."/>
            <person name="Lundell T."/>
            <person name="Morin E."/>
            <person name="Murat C."/>
            <person name="Riley R."/>
            <person name="Ohm R."/>
            <person name="Sun H."/>
            <person name="Tunlid A."/>
            <person name="Henrissat B."/>
            <person name="Grigoriev I.V."/>
            <person name="Hibbett D.S."/>
            <person name="Martin F."/>
        </authorList>
    </citation>
    <scope>NUCLEOTIDE SEQUENCE [LARGE SCALE GENOMIC DNA]</scope>
    <source>
        <strain evidence="2">h7</strain>
    </source>
</reference>
<evidence type="ECO:0000313" key="2">
    <source>
        <dbReference type="Proteomes" id="UP000053424"/>
    </source>
</evidence>
<keyword evidence="2" id="KW-1185">Reference proteome</keyword>
<organism evidence="1 2">
    <name type="scientific">Hebeloma cylindrosporum</name>
    <dbReference type="NCBI Taxonomy" id="76867"/>
    <lineage>
        <taxon>Eukaryota</taxon>
        <taxon>Fungi</taxon>
        <taxon>Dikarya</taxon>
        <taxon>Basidiomycota</taxon>
        <taxon>Agaricomycotina</taxon>
        <taxon>Agaricomycetes</taxon>
        <taxon>Agaricomycetidae</taxon>
        <taxon>Agaricales</taxon>
        <taxon>Agaricineae</taxon>
        <taxon>Hymenogastraceae</taxon>
        <taxon>Hebeloma</taxon>
    </lineage>
</organism>
<sequence length="168" mass="19302">MRRPNPKAIDAIGQAKCHSLKELKNYSPGWINAEMDALNNQGCEDLFQSSINQGVVLFQSPSLKVYAADWRYQLASKISKAFDKKEEIKHTFGISERERVDRWTAEGNMLDAVAILRRLLDLRGHALNISEIRKWFYFGSTFTRRAVDSINKDFSVICQTRNVPIIHD</sequence>
<reference evidence="1 2" key="1">
    <citation type="submission" date="2014-04" db="EMBL/GenBank/DDBJ databases">
        <authorList>
            <consortium name="DOE Joint Genome Institute"/>
            <person name="Kuo A."/>
            <person name="Gay G."/>
            <person name="Dore J."/>
            <person name="Kohler A."/>
            <person name="Nagy L.G."/>
            <person name="Floudas D."/>
            <person name="Copeland A."/>
            <person name="Barry K.W."/>
            <person name="Cichocki N."/>
            <person name="Veneault-Fourrey C."/>
            <person name="LaButti K."/>
            <person name="Lindquist E.A."/>
            <person name="Lipzen A."/>
            <person name="Lundell T."/>
            <person name="Morin E."/>
            <person name="Murat C."/>
            <person name="Sun H."/>
            <person name="Tunlid A."/>
            <person name="Henrissat B."/>
            <person name="Grigoriev I.V."/>
            <person name="Hibbett D.S."/>
            <person name="Martin F."/>
            <person name="Nordberg H.P."/>
            <person name="Cantor M.N."/>
            <person name="Hua S.X."/>
        </authorList>
    </citation>
    <scope>NUCLEOTIDE SEQUENCE [LARGE SCALE GENOMIC DNA]</scope>
    <source>
        <strain evidence="2">h7</strain>
    </source>
</reference>
<evidence type="ECO:0000313" key="1">
    <source>
        <dbReference type="EMBL" id="KIM41335.1"/>
    </source>
</evidence>
<protein>
    <submittedName>
        <fullName evidence="1">Uncharacterized protein</fullName>
    </submittedName>
</protein>
<dbReference type="HOGENOM" id="CLU_1586683_0_0_1"/>
<dbReference type="AlphaFoldDB" id="A0A0C3BXL4"/>
<accession>A0A0C3BXL4</accession>
<dbReference type="Proteomes" id="UP000053424">
    <property type="component" value="Unassembled WGS sequence"/>
</dbReference>
<dbReference type="STRING" id="686832.A0A0C3BXL4"/>
<gene>
    <name evidence="1" type="ORF">M413DRAFT_10953</name>
</gene>
<dbReference type="OrthoDB" id="3348320at2759"/>